<dbReference type="SUPFAM" id="SSF53474">
    <property type="entry name" value="alpha/beta-Hydrolases"/>
    <property type="match status" value="1"/>
</dbReference>
<dbReference type="InterPro" id="IPR050266">
    <property type="entry name" value="AB_hydrolase_sf"/>
</dbReference>
<keyword evidence="2 5" id="KW-0378">Hydrolase</keyword>
<accession>A0A9X3YFK6</accession>
<feature type="domain" description="AB hydrolase-1" evidence="4">
    <location>
        <begin position="74"/>
        <end position="349"/>
    </location>
</feature>
<keyword evidence="3" id="KW-0732">Signal</keyword>
<dbReference type="InterPro" id="IPR002410">
    <property type="entry name" value="Peptidase_S33"/>
</dbReference>
<keyword evidence="6" id="KW-1185">Reference proteome</keyword>
<dbReference type="PANTHER" id="PTHR43798">
    <property type="entry name" value="MONOACYLGLYCEROL LIPASE"/>
    <property type="match status" value="1"/>
</dbReference>
<comment type="caution">
    <text evidence="5">The sequence shown here is derived from an EMBL/GenBank/DDBJ whole genome shotgun (WGS) entry which is preliminary data.</text>
</comment>
<evidence type="ECO:0000256" key="1">
    <source>
        <dbReference type="ARBA" id="ARBA00010088"/>
    </source>
</evidence>
<name>A0A9X3YFK6_9GAMM</name>
<evidence type="ECO:0000259" key="4">
    <source>
        <dbReference type="Pfam" id="PF12697"/>
    </source>
</evidence>
<proteinExistence type="inferred from homology"/>
<dbReference type="InterPro" id="IPR029058">
    <property type="entry name" value="AB_hydrolase_fold"/>
</dbReference>
<dbReference type="InterPro" id="IPR000073">
    <property type="entry name" value="AB_hydrolase_1"/>
</dbReference>
<sequence>MKLLAFVLSALTAASAAHAQSCPDLTPYAKARETIADLGRIVAPEGVQEQYKTRIGGVEQWVNVRGQDRANPIILFVHGGPASPLIPRLWQFQRPIEEYFTVVNYDQRASGKTFREDSSDALGETLKVERYADDAIELAQYVLKRYGKKKVVLMGHSWGTIVAIRAALKRPDLFYAYVGIGQVINVRTNEKVSYDFAVAEATRRGNTEAVEELKKIAPYPGDTPITRERIIAARKWAQFYGGLTAYRESSQYFYDAPLLSSDYDAQDACAIDKSNVFTLGRVLPEFLEVDYSKVTAFPIPVFMFMGRHDYTTPSVPTEAWLKTVKAPRKQGVWFEHSSHMIPWEEPGKLLVSLLQYVRPLAVDKKTDK</sequence>
<dbReference type="PRINTS" id="PR00793">
    <property type="entry name" value="PROAMNOPTASE"/>
</dbReference>
<feature type="signal peptide" evidence="3">
    <location>
        <begin position="1"/>
        <end position="19"/>
    </location>
</feature>
<feature type="chain" id="PRO_5040742845" evidence="3">
    <location>
        <begin position="20"/>
        <end position="368"/>
    </location>
</feature>
<dbReference type="Pfam" id="PF12697">
    <property type="entry name" value="Abhydrolase_6"/>
    <property type="match status" value="1"/>
</dbReference>
<evidence type="ECO:0000256" key="3">
    <source>
        <dbReference type="SAM" id="SignalP"/>
    </source>
</evidence>
<dbReference type="GO" id="GO:0016020">
    <property type="term" value="C:membrane"/>
    <property type="evidence" value="ECO:0007669"/>
    <property type="project" value="TreeGrafter"/>
</dbReference>
<dbReference type="AlphaFoldDB" id="A0A9X3YFK6"/>
<evidence type="ECO:0000313" key="5">
    <source>
        <dbReference type="EMBL" id="MDC8011001.1"/>
    </source>
</evidence>
<dbReference type="RefSeq" id="WP_263544421.1">
    <property type="nucleotide sequence ID" value="NZ_JAOVZO020000001.1"/>
</dbReference>
<organism evidence="5 6">
    <name type="scientific">Tahibacter soli</name>
    <dbReference type="NCBI Taxonomy" id="2983605"/>
    <lineage>
        <taxon>Bacteria</taxon>
        <taxon>Pseudomonadati</taxon>
        <taxon>Pseudomonadota</taxon>
        <taxon>Gammaproteobacteria</taxon>
        <taxon>Lysobacterales</taxon>
        <taxon>Rhodanobacteraceae</taxon>
        <taxon>Tahibacter</taxon>
    </lineage>
</organism>
<dbReference type="EMBL" id="JAOVZO020000001">
    <property type="protein sequence ID" value="MDC8011001.1"/>
    <property type="molecule type" value="Genomic_DNA"/>
</dbReference>
<reference evidence="5" key="1">
    <citation type="submission" date="2023-02" db="EMBL/GenBank/DDBJ databases">
        <title>Tahibacter soli sp. nov. isolated from soil.</title>
        <authorList>
            <person name="Baek J.H."/>
            <person name="Lee J.K."/>
            <person name="Choi D.G."/>
            <person name="Jeon C.O."/>
        </authorList>
    </citation>
    <scope>NUCLEOTIDE SEQUENCE</scope>
    <source>
        <strain evidence="5">BL</strain>
    </source>
</reference>
<dbReference type="Gene3D" id="3.40.50.1820">
    <property type="entry name" value="alpha/beta hydrolase"/>
    <property type="match status" value="1"/>
</dbReference>
<dbReference type="Proteomes" id="UP001139971">
    <property type="component" value="Unassembled WGS sequence"/>
</dbReference>
<dbReference type="GO" id="GO:0008233">
    <property type="term" value="F:peptidase activity"/>
    <property type="evidence" value="ECO:0007669"/>
    <property type="project" value="InterPro"/>
</dbReference>
<gene>
    <name evidence="5" type="ORF">OD750_000405</name>
</gene>
<protein>
    <submittedName>
        <fullName evidence="5">Alpha/beta hydrolase</fullName>
    </submittedName>
</protein>
<evidence type="ECO:0000313" key="6">
    <source>
        <dbReference type="Proteomes" id="UP001139971"/>
    </source>
</evidence>
<dbReference type="GO" id="GO:0006508">
    <property type="term" value="P:proteolysis"/>
    <property type="evidence" value="ECO:0007669"/>
    <property type="project" value="InterPro"/>
</dbReference>
<evidence type="ECO:0000256" key="2">
    <source>
        <dbReference type="ARBA" id="ARBA00022801"/>
    </source>
</evidence>
<dbReference type="PANTHER" id="PTHR43798:SF33">
    <property type="entry name" value="HYDROLASE, PUTATIVE (AFU_ORTHOLOGUE AFUA_2G14860)-RELATED"/>
    <property type="match status" value="1"/>
</dbReference>
<comment type="similarity">
    <text evidence="1">Belongs to the peptidase S33 family.</text>
</comment>